<dbReference type="InterPro" id="IPR009305">
    <property type="entry name" value="Mpo1-like"/>
</dbReference>
<dbReference type="Proteomes" id="UP000253551">
    <property type="component" value="Unassembled WGS sequence"/>
</dbReference>
<proteinExistence type="predicted"/>
<feature type="transmembrane region" description="Helical" evidence="1">
    <location>
        <begin position="114"/>
        <end position="133"/>
    </location>
</feature>
<accession>A0A367KSY0</accession>
<evidence type="ECO:0000256" key="1">
    <source>
        <dbReference type="SAM" id="Phobius"/>
    </source>
</evidence>
<sequence>MTSDIFSLKKQLVVYGSHHNNKVNVTIHMIFVPTIFWTALVFAANTGPLVNVKDTPFEFLLPFGPNLSFFGAVFYLTYYAILDPIAASLAAPFLLGASYTATEFLATNPNANKIALGIHIASWIFQFLGHGLAEKRSPKLLDNLVQALVSAPYFVFFEVLFFLGYRPQLYKEVMTEINKDITEFRAKKAARDGPTYQSIQQ</sequence>
<name>A0A367KSY0_RHIST</name>
<dbReference type="PANTHER" id="PTHR28026">
    <property type="entry name" value="DUF962 DOMAIN PROTEIN (AFU_ORTHOLOGUE AFUA_8G05310)"/>
    <property type="match status" value="1"/>
</dbReference>
<organism evidence="2 3">
    <name type="scientific">Rhizopus stolonifer</name>
    <name type="common">Rhizopus nigricans</name>
    <dbReference type="NCBI Taxonomy" id="4846"/>
    <lineage>
        <taxon>Eukaryota</taxon>
        <taxon>Fungi</taxon>
        <taxon>Fungi incertae sedis</taxon>
        <taxon>Mucoromycota</taxon>
        <taxon>Mucoromycotina</taxon>
        <taxon>Mucoromycetes</taxon>
        <taxon>Mucorales</taxon>
        <taxon>Mucorineae</taxon>
        <taxon>Rhizopodaceae</taxon>
        <taxon>Rhizopus</taxon>
    </lineage>
</organism>
<dbReference type="AlphaFoldDB" id="A0A367KSY0"/>
<evidence type="ECO:0000313" key="2">
    <source>
        <dbReference type="EMBL" id="RCI05308.1"/>
    </source>
</evidence>
<keyword evidence="1" id="KW-0812">Transmembrane</keyword>
<feature type="transmembrane region" description="Helical" evidence="1">
    <location>
        <begin position="85"/>
        <end position="102"/>
    </location>
</feature>
<keyword evidence="1" id="KW-0472">Membrane</keyword>
<evidence type="ECO:0008006" key="4">
    <source>
        <dbReference type="Google" id="ProtNLM"/>
    </source>
</evidence>
<reference evidence="2 3" key="1">
    <citation type="journal article" date="2018" name="G3 (Bethesda)">
        <title>Phylogenetic and Phylogenomic Definition of Rhizopus Species.</title>
        <authorList>
            <person name="Gryganskyi A.P."/>
            <person name="Golan J."/>
            <person name="Dolatabadi S."/>
            <person name="Mondo S."/>
            <person name="Robb S."/>
            <person name="Idnurm A."/>
            <person name="Muszewska A."/>
            <person name="Steczkiewicz K."/>
            <person name="Masonjones S."/>
            <person name="Liao H.L."/>
            <person name="Gajdeczka M.T."/>
            <person name="Anike F."/>
            <person name="Vuek A."/>
            <person name="Anishchenko I.M."/>
            <person name="Voigt K."/>
            <person name="de Hoog G.S."/>
            <person name="Smith M.E."/>
            <person name="Heitman J."/>
            <person name="Vilgalys R."/>
            <person name="Stajich J.E."/>
        </authorList>
    </citation>
    <scope>NUCLEOTIDE SEQUENCE [LARGE SCALE GENOMIC DNA]</scope>
    <source>
        <strain evidence="2 3">LSU 92-RS-03</strain>
    </source>
</reference>
<dbReference type="GO" id="GO:0016020">
    <property type="term" value="C:membrane"/>
    <property type="evidence" value="ECO:0007669"/>
    <property type="project" value="GOC"/>
</dbReference>
<dbReference type="OrthoDB" id="2124888at2759"/>
<comment type="caution">
    <text evidence="2">The sequence shown here is derived from an EMBL/GenBank/DDBJ whole genome shotgun (WGS) entry which is preliminary data.</text>
</comment>
<dbReference type="GO" id="GO:0005783">
    <property type="term" value="C:endoplasmic reticulum"/>
    <property type="evidence" value="ECO:0007669"/>
    <property type="project" value="TreeGrafter"/>
</dbReference>
<dbReference type="PANTHER" id="PTHR28026:SF9">
    <property type="entry name" value="2-HYDROXY-PALMITIC ACID DIOXYGENASE MPO1"/>
    <property type="match status" value="1"/>
</dbReference>
<dbReference type="Pfam" id="PF06127">
    <property type="entry name" value="Mpo1-like"/>
    <property type="match status" value="1"/>
</dbReference>
<feature type="transmembrane region" description="Helical" evidence="1">
    <location>
        <begin position="145"/>
        <end position="165"/>
    </location>
</feature>
<keyword evidence="1" id="KW-1133">Transmembrane helix</keyword>
<feature type="transmembrane region" description="Helical" evidence="1">
    <location>
        <begin position="59"/>
        <end position="79"/>
    </location>
</feature>
<gene>
    <name evidence="2" type="ORF">CU098_013407</name>
</gene>
<keyword evidence="3" id="KW-1185">Reference proteome</keyword>
<feature type="transmembrane region" description="Helical" evidence="1">
    <location>
        <begin position="25"/>
        <end position="47"/>
    </location>
</feature>
<dbReference type="GO" id="GO:0046521">
    <property type="term" value="P:sphingoid catabolic process"/>
    <property type="evidence" value="ECO:0007669"/>
    <property type="project" value="TreeGrafter"/>
</dbReference>
<protein>
    <recommendedName>
        <fullName evidence="4">DUF962-domain-containing protein</fullName>
    </recommendedName>
</protein>
<dbReference type="EMBL" id="PJQM01000421">
    <property type="protein sequence ID" value="RCI05308.1"/>
    <property type="molecule type" value="Genomic_DNA"/>
</dbReference>
<evidence type="ECO:0000313" key="3">
    <source>
        <dbReference type="Proteomes" id="UP000253551"/>
    </source>
</evidence>